<evidence type="ECO:0000259" key="3">
    <source>
        <dbReference type="Pfam" id="PF06155"/>
    </source>
</evidence>
<feature type="domain" description="Gamma-butyrobetaine hydroxylase-like N-terminal" evidence="3">
    <location>
        <begin position="16"/>
        <end position="95"/>
    </location>
</feature>
<dbReference type="Pfam" id="PF06155">
    <property type="entry name" value="GBBH-like_N"/>
    <property type="match status" value="1"/>
</dbReference>
<evidence type="ECO:0000256" key="2">
    <source>
        <dbReference type="ARBA" id="ARBA00023004"/>
    </source>
</evidence>
<dbReference type="InterPro" id="IPR038492">
    <property type="entry name" value="GBBH-like_N_sf"/>
</dbReference>
<organism evidence="4 5">
    <name type="scientific">Candidatus Segetimicrobium genomatis</name>
    <dbReference type="NCBI Taxonomy" id="2569760"/>
    <lineage>
        <taxon>Bacteria</taxon>
        <taxon>Bacillati</taxon>
        <taxon>Candidatus Sysuimicrobiota</taxon>
        <taxon>Candidatus Sysuimicrobiia</taxon>
        <taxon>Candidatus Sysuimicrobiales</taxon>
        <taxon>Candidatus Segetimicrobiaceae</taxon>
        <taxon>Candidatus Segetimicrobium</taxon>
    </lineage>
</organism>
<dbReference type="AlphaFoldDB" id="A0A537JLM4"/>
<evidence type="ECO:0000256" key="1">
    <source>
        <dbReference type="ARBA" id="ARBA00022723"/>
    </source>
</evidence>
<dbReference type="InterPro" id="IPR010376">
    <property type="entry name" value="GBBH-like_N"/>
</dbReference>
<dbReference type="Gene3D" id="3.30.2020.30">
    <property type="match status" value="1"/>
</dbReference>
<keyword evidence="2" id="KW-0408">Iron</keyword>
<comment type="caution">
    <text evidence="4">The sequence shown here is derived from an EMBL/GenBank/DDBJ whole genome shotgun (WGS) entry which is preliminary data.</text>
</comment>
<gene>
    <name evidence="4" type="ORF">E6H03_01995</name>
</gene>
<accession>A0A537JLM4</accession>
<sequence length="114" mass="12952">MPRMPVPGEISQDPAGTLTIVWDDGHRSRYAFRTLRERCPCAFCIDEWTGEQRLDPSKVPQGIHPKEIGRVGAYALRFTWSDGHLTGLYAFKFLRDICECDDCARRRASAPPRG</sequence>
<name>A0A537JLM4_9BACT</name>
<evidence type="ECO:0000313" key="5">
    <source>
        <dbReference type="Proteomes" id="UP000318093"/>
    </source>
</evidence>
<reference evidence="4 5" key="1">
    <citation type="journal article" date="2019" name="Nat. Microbiol.">
        <title>Mediterranean grassland soil C-N compound turnover is dependent on rainfall and depth, and is mediated by genomically divergent microorganisms.</title>
        <authorList>
            <person name="Diamond S."/>
            <person name="Andeer P.F."/>
            <person name="Li Z."/>
            <person name="Crits-Christoph A."/>
            <person name="Burstein D."/>
            <person name="Anantharaman K."/>
            <person name="Lane K.R."/>
            <person name="Thomas B.C."/>
            <person name="Pan C."/>
            <person name="Northen T.R."/>
            <person name="Banfield J.F."/>
        </authorList>
    </citation>
    <scope>NUCLEOTIDE SEQUENCE [LARGE SCALE GENOMIC DNA]</scope>
    <source>
        <strain evidence="4">NP_6</strain>
    </source>
</reference>
<dbReference type="PANTHER" id="PTHR35303">
    <property type="entry name" value="OS02G0197800 PROTEIN"/>
    <property type="match status" value="1"/>
</dbReference>
<evidence type="ECO:0000313" key="4">
    <source>
        <dbReference type="EMBL" id="TMI84461.1"/>
    </source>
</evidence>
<dbReference type="GO" id="GO:0046872">
    <property type="term" value="F:metal ion binding"/>
    <property type="evidence" value="ECO:0007669"/>
    <property type="project" value="UniProtKB-KW"/>
</dbReference>
<dbReference type="Proteomes" id="UP000318093">
    <property type="component" value="Unassembled WGS sequence"/>
</dbReference>
<proteinExistence type="predicted"/>
<protein>
    <submittedName>
        <fullName evidence="4">DUF971 domain-containing protein</fullName>
    </submittedName>
</protein>
<dbReference type="EMBL" id="VBAN01000061">
    <property type="protein sequence ID" value="TMI84461.1"/>
    <property type="molecule type" value="Genomic_DNA"/>
</dbReference>
<keyword evidence="1" id="KW-0479">Metal-binding</keyword>